<evidence type="ECO:0000313" key="2">
    <source>
        <dbReference type="EMBL" id="KAJ1143278.1"/>
    </source>
</evidence>
<sequence length="160" mass="18191">MTRRKRSASEEEKTTTGRTWRARQEAMQQTIVRSSEAHSNLIFLALPQNPSVTGRIDPTRTQLRPLLPLLGMTRSAIPIDSALYLRDPGDVKVPEFKGGADGQRGDFQEASEDRTRRLERIQVKRSLRLLGIPEDRPRPEQRIITVPTQAEARRPREANA</sequence>
<comment type="caution">
    <text evidence="2">The sequence shown here is derived from an EMBL/GenBank/DDBJ whole genome shotgun (WGS) entry which is preliminary data.</text>
</comment>
<feature type="region of interest" description="Disordered" evidence="1">
    <location>
        <begin position="1"/>
        <end position="22"/>
    </location>
</feature>
<name>A0AAV7QXY6_PLEWA</name>
<proteinExistence type="predicted"/>
<evidence type="ECO:0000313" key="3">
    <source>
        <dbReference type="Proteomes" id="UP001066276"/>
    </source>
</evidence>
<organism evidence="2 3">
    <name type="scientific">Pleurodeles waltl</name>
    <name type="common">Iberian ribbed newt</name>
    <dbReference type="NCBI Taxonomy" id="8319"/>
    <lineage>
        <taxon>Eukaryota</taxon>
        <taxon>Metazoa</taxon>
        <taxon>Chordata</taxon>
        <taxon>Craniata</taxon>
        <taxon>Vertebrata</taxon>
        <taxon>Euteleostomi</taxon>
        <taxon>Amphibia</taxon>
        <taxon>Batrachia</taxon>
        <taxon>Caudata</taxon>
        <taxon>Salamandroidea</taxon>
        <taxon>Salamandridae</taxon>
        <taxon>Pleurodelinae</taxon>
        <taxon>Pleurodeles</taxon>
    </lineage>
</organism>
<feature type="compositionally biased region" description="Basic and acidic residues" evidence="1">
    <location>
        <begin position="151"/>
        <end position="160"/>
    </location>
</feature>
<dbReference type="Proteomes" id="UP001066276">
    <property type="component" value="Chromosome 6"/>
</dbReference>
<reference evidence="2" key="1">
    <citation type="journal article" date="2022" name="bioRxiv">
        <title>Sequencing and chromosome-scale assembly of the giantPleurodeles waltlgenome.</title>
        <authorList>
            <person name="Brown T."/>
            <person name="Elewa A."/>
            <person name="Iarovenko S."/>
            <person name="Subramanian E."/>
            <person name="Araus A.J."/>
            <person name="Petzold A."/>
            <person name="Susuki M."/>
            <person name="Suzuki K.-i.T."/>
            <person name="Hayashi T."/>
            <person name="Toyoda A."/>
            <person name="Oliveira C."/>
            <person name="Osipova E."/>
            <person name="Leigh N.D."/>
            <person name="Simon A."/>
            <person name="Yun M.H."/>
        </authorList>
    </citation>
    <scope>NUCLEOTIDE SEQUENCE</scope>
    <source>
        <strain evidence="2">20211129_DDA</strain>
        <tissue evidence="2">Liver</tissue>
    </source>
</reference>
<evidence type="ECO:0000256" key="1">
    <source>
        <dbReference type="SAM" id="MobiDB-lite"/>
    </source>
</evidence>
<feature type="region of interest" description="Disordered" evidence="1">
    <location>
        <begin position="134"/>
        <end position="160"/>
    </location>
</feature>
<gene>
    <name evidence="2" type="ORF">NDU88_009588</name>
</gene>
<keyword evidence="3" id="KW-1185">Reference proteome</keyword>
<dbReference type="EMBL" id="JANPWB010000010">
    <property type="protein sequence ID" value="KAJ1143278.1"/>
    <property type="molecule type" value="Genomic_DNA"/>
</dbReference>
<dbReference type="AlphaFoldDB" id="A0AAV7QXY6"/>
<accession>A0AAV7QXY6</accession>
<protein>
    <submittedName>
        <fullName evidence="2">Uncharacterized protein</fullName>
    </submittedName>
</protein>